<dbReference type="EMBL" id="CAJVPY010004921">
    <property type="protein sequence ID" value="CAG8631264.1"/>
    <property type="molecule type" value="Genomic_DNA"/>
</dbReference>
<protein>
    <submittedName>
        <fullName evidence="1">23055_t:CDS:1</fullName>
    </submittedName>
</protein>
<comment type="caution">
    <text evidence="1">The sequence shown here is derived from an EMBL/GenBank/DDBJ whole genome shotgun (WGS) entry which is preliminary data.</text>
</comment>
<dbReference type="OrthoDB" id="2428408at2759"/>
<name>A0A9N9GSS5_9GLOM</name>
<keyword evidence="2" id="KW-1185">Reference proteome</keyword>
<reference evidence="1" key="1">
    <citation type="submission" date="2021-06" db="EMBL/GenBank/DDBJ databases">
        <authorList>
            <person name="Kallberg Y."/>
            <person name="Tangrot J."/>
            <person name="Rosling A."/>
        </authorList>
    </citation>
    <scope>NUCLEOTIDE SEQUENCE</scope>
    <source>
        <strain evidence="1">MA453B</strain>
    </source>
</reference>
<dbReference type="Proteomes" id="UP000789405">
    <property type="component" value="Unassembled WGS sequence"/>
</dbReference>
<accession>A0A9N9GSS5</accession>
<evidence type="ECO:0000313" key="1">
    <source>
        <dbReference type="EMBL" id="CAG8631264.1"/>
    </source>
</evidence>
<evidence type="ECO:0000313" key="2">
    <source>
        <dbReference type="Proteomes" id="UP000789405"/>
    </source>
</evidence>
<organism evidence="1 2">
    <name type="scientific">Dentiscutata erythropus</name>
    <dbReference type="NCBI Taxonomy" id="1348616"/>
    <lineage>
        <taxon>Eukaryota</taxon>
        <taxon>Fungi</taxon>
        <taxon>Fungi incertae sedis</taxon>
        <taxon>Mucoromycota</taxon>
        <taxon>Glomeromycotina</taxon>
        <taxon>Glomeromycetes</taxon>
        <taxon>Diversisporales</taxon>
        <taxon>Gigasporaceae</taxon>
        <taxon>Dentiscutata</taxon>
    </lineage>
</organism>
<dbReference type="AlphaFoldDB" id="A0A9N9GSS5"/>
<sequence>MHSNPVRKNVKKEGKVSSLGIDIVDKIYERYYFMYIRIINSVTVLQWAWRTYKLRPETWASRVWNIVRNDTTPDEKKFLAKDVPAYHQKCRYNNYSSLEWAEKKKDQLKAQLDNVVYIVTFIVLHQQGYRIVYYGSWSYMLKWLSNPEYYHIDKKYWNCDNENFVISSEYTRYMCKIAGKPYPCNSLKIDYFKIGYIDILRKKTSIDFLNLNNNCEYVC</sequence>
<gene>
    <name evidence="1" type="ORF">DERYTH_LOCUS9158</name>
</gene>
<proteinExistence type="predicted"/>